<dbReference type="RefSeq" id="WP_083473596.1">
    <property type="nucleotide sequence ID" value="NZ_FAOZ01000043.1"/>
</dbReference>
<sequence>MTTPALTAAPRDQEWRVVHGPLSPDELRAALVQITAAHGLPVEFPHPDTAVVPLSGGAPADLTVRWRATYPPVPDAQAHPLESEPHLEILLDSHPAGAREAARLIDELVMRLRRHSSGELDRIRAHLPLIDRYATTDLGLECWALIFRDHYVENTLGFLLAIHRAGIPASRIYALAKGDRTQRRDRVHATLLAHGIASAVLDNTAINAPESHHSELAAARAGVDAFIDGAHAAGCRVLVIDDGGFIAQGYGSKDASRRVDAAVELTVSGLKRIAAAGPLAIPVLNLARSELKTRLGYPEIADSCARRLRSLLAAHKIIGRQVLVIGFGELGSRLAGNLRAQGAQVHIVDTDPLALILAAESGYPTHRRVADALRATAPFLIVGTTGDDALTTADLALLRDDVFLAPFATQDFSLLATTRYAEQATPIPGIGRRYRLAGGHHATVLGDGRSLNLYEADAIPNQGYDAYRAGTLIATGWLCRTADQLTPGVHTEAVDDLLRSAGLYEAYYDTYLAGPPARDPAPTGDARTTPSDVSGLHACVVGYGVAGRLHSEILAKAGASLTILDPKHQDLPRGFRSFTSGIDGLPDAVASAVALWSICCPTADHLPVLRAILGRDPAARILLEKPACQGHEIAELTALLAAHRGARLALVDQYRHSRALDTLRRLIAELEPDAPLDHIGITFSKDRTADIARGRFVDRSYGVLGYEWLHMLTALRQFLPADAWATYLGDDPRRCELTATYDPRMFVSALTERSTLAVDGHATSLELASTITGSTIVLGGAPRTGQVSDRHWSRGRRPSDDRHRHITVHAGRTRFTAHLDPVTAPDGWQLDRNQHRITAHQDGRLLHDTVIDDSPLHTAVGEAVSRLLSEDPLPRPDLAPLTRIASLAQFLRAQQPTIALTAN</sequence>
<name>A0A0S4QYI5_9ACTN</name>
<evidence type="ECO:0000313" key="5">
    <source>
        <dbReference type="Proteomes" id="UP000198802"/>
    </source>
</evidence>
<organism evidence="4 5">
    <name type="scientific">Parafrankia irregularis</name>
    <dbReference type="NCBI Taxonomy" id="795642"/>
    <lineage>
        <taxon>Bacteria</taxon>
        <taxon>Bacillati</taxon>
        <taxon>Actinomycetota</taxon>
        <taxon>Actinomycetes</taxon>
        <taxon>Frankiales</taxon>
        <taxon>Frankiaceae</taxon>
        <taxon>Parafrankia</taxon>
    </lineage>
</organism>
<evidence type="ECO:0000259" key="3">
    <source>
        <dbReference type="SMART" id="SM00997"/>
    </source>
</evidence>
<keyword evidence="5" id="KW-1185">Reference proteome</keyword>
<gene>
    <name evidence="4" type="ORF">Ga0074812_14322</name>
</gene>
<dbReference type="PANTHER" id="PTHR23420:SF0">
    <property type="entry name" value="ADENOSYLHOMOCYSTEINASE"/>
    <property type="match status" value="1"/>
</dbReference>
<dbReference type="PANTHER" id="PTHR23420">
    <property type="entry name" value="ADENOSYLHOMOCYSTEINASE"/>
    <property type="match status" value="1"/>
</dbReference>
<dbReference type="SMART" id="SM00997">
    <property type="entry name" value="AdoHcyase_NAD"/>
    <property type="match status" value="1"/>
</dbReference>
<dbReference type="Proteomes" id="UP000198802">
    <property type="component" value="Unassembled WGS sequence"/>
</dbReference>
<evidence type="ECO:0000313" key="4">
    <source>
        <dbReference type="EMBL" id="CUU60605.1"/>
    </source>
</evidence>
<dbReference type="SUPFAM" id="SSF51735">
    <property type="entry name" value="NAD(P)-binding Rossmann-fold domains"/>
    <property type="match status" value="2"/>
</dbReference>
<accession>A0A0S4QYI5</accession>
<dbReference type="InterPro" id="IPR036291">
    <property type="entry name" value="NAD(P)-bd_dom_sf"/>
</dbReference>
<reference evidence="5" key="1">
    <citation type="submission" date="2015-11" db="EMBL/GenBank/DDBJ databases">
        <authorList>
            <person name="Varghese N."/>
        </authorList>
    </citation>
    <scope>NUCLEOTIDE SEQUENCE [LARGE SCALE GENOMIC DNA]</scope>
    <source>
        <strain evidence="5">DSM 45899</strain>
    </source>
</reference>
<protein>
    <submittedName>
        <fullName evidence="4">S-adenosyl-L-homocysteine hydrolase, NAD binding domain</fullName>
    </submittedName>
</protein>
<dbReference type="EMBL" id="FAOZ01000043">
    <property type="protein sequence ID" value="CUU60605.1"/>
    <property type="molecule type" value="Genomic_DNA"/>
</dbReference>
<proteinExistence type="inferred from homology"/>
<keyword evidence="4" id="KW-0378">Hydrolase</keyword>
<comment type="similarity">
    <text evidence="1">Belongs to the adenosylhomocysteinase family.</text>
</comment>
<feature type="compositionally biased region" description="Basic and acidic residues" evidence="2">
    <location>
        <begin position="788"/>
        <end position="801"/>
    </location>
</feature>
<dbReference type="Pfam" id="PF00670">
    <property type="entry name" value="AdoHcyase_NAD"/>
    <property type="match status" value="1"/>
</dbReference>
<dbReference type="AlphaFoldDB" id="A0A0S4QYI5"/>
<dbReference type="InterPro" id="IPR000043">
    <property type="entry name" value="Adenosylhomocysteinase-like"/>
</dbReference>
<feature type="domain" description="S-adenosyl-L-homocysteine hydrolase NAD binding" evidence="3">
    <location>
        <begin position="308"/>
        <end position="458"/>
    </location>
</feature>
<feature type="region of interest" description="Disordered" evidence="2">
    <location>
        <begin position="779"/>
        <end position="801"/>
    </location>
</feature>
<evidence type="ECO:0000256" key="1">
    <source>
        <dbReference type="ARBA" id="ARBA00007122"/>
    </source>
</evidence>
<dbReference type="GO" id="GO:0004013">
    <property type="term" value="F:adenosylhomocysteinase activity"/>
    <property type="evidence" value="ECO:0007669"/>
    <property type="project" value="TreeGrafter"/>
</dbReference>
<dbReference type="GO" id="GO:0033353">
    <property type="term" value="P:S-adenosylmethionine cycle"/>
    <property type="evidence" value="ECO:0007669"/>
    <property type="project" value="TreeGrafter"/>
</dbReference>
<evidence type="ECO:0000256" key="2">
    <source>
        <dbReference type="SAM" id="MobiDB-lite"/>
    </source>
</evidence>
<dbReference type="InterPro" id="IPR015878">
    <property type="entry name" value="Ado_hCys_hydrolase_NAD-bd"/>
</dbReference>
<dbReference type="Gene3D" id="3.40.50.720">
    <property type="entry name" value="NAD(P)-binding Rossmann-like Domain"/>
    <property type="match status" value="2"/>
</dbReference>
<dbReference type="GO" id="GO:0005829">
    <property type="term" value="C:cytosol"/>
    <property type="evidence" value="ECO:0007669"/>
    <property type="project" value="TreeGrafter"/>
</dbReference>